<feature type="transmembrane region" description="Helical" evidence="8">
    <location>
        <begin position="123"/>
        <end position="141"/>
    </location>
</feature>
<dbReference type="Proteomes" id="UP000182258">
    <property type="component" value="Unassembled WGS sequence"/>
</dbReference>
<feature type="compositionally biased region" description="Basic and acidic residues" evidence="7">
    <location>
        <begin position="335"/>
        <end position="348"/>
    </location>
</feature>
<sequence length="471" mass="50084">MNKVLKWFGFGGAGYGGHGAHGHGHGEDGGHGHTHGVMDATIATTGRGIWAIKWSFVILAITAVLQLAVVAVSGSVALLADTVHNIGDAATAIPLWVAFVLARRKPNATFNYGYGKVEDIAGVLIVLIILFSAVFAGYEAIHRLVEPMPITNIVWVAIAGVVGFVGNEAVAVFRIRVGREINSAALIADGYHARTDGLTSLAVVAGAIGVGMGFPLADPIVGLLITFAIFGIVWQSAKSVFTRMLDGLEPGTIEEIRHAAEHVPGIVSLPDVKARWHGHKLHTEIAIEVDPKLSLVEAQAIAAQLRSELFAHMPAMSVVNVRFESADLSAAIEARETADSHGGHDHPHPNPSGALDHPQPHGWSDHHHAPEPFSFDNELGQGTLSIVDTADGERMRLRLARGPVTLEASVVIHRPNGPEVLVLDPAPGAARTYQSSVAPEEPHEFDATLVLANSGEKLELPFHMAEPEHQH</sequence>
<dbReference type="RefSeq" id="WP_046171173.1">
    <property type="nucleotide sequence ID" value="NZ_FOMB01000025.1"/>
</dbReference>
<name>A0A0F5PW08_9HYPH</name>
<gene>
    <name evidence="12" type="ORF">SAMN04488059_12527</name>
    <name evidence="11" type="ORF">WH91_11595</name>
</gene>
<accession>A0A0F5PW08</accession>
<dbReference type="Pfam" id="PF01545">
    <property type="entry name" value="Cation_efflux"/>
    <property type="match status" value="1"/>
</dbReference>
<dbReference type="Proteomes" id="UP000033519">
    <property type="component" value="Unassembled WGS sequence"/>
</dbReference>
<dbReference type="InterPro" id="IPR050291">
    <property type="entry name" value="CDF_Transporter"/>
</dbReference>
<keyword evidence="3" id="KW-0813">Transport</keyword>
<feature type="domain" description="Cation efflux protein transmembrane" evidence="9">
    <location>
        <begin position="54"/>
        <end position="243"/>
    </location>
</feature>
<keyword evidence="13" id="KW-1185">Reference proteome</keyword>
<keyword evidence="4 8" id="KW-0812">Transmembrane</keyword>
<dbReference type="InterPro" id="IPR036837">
    <property type="entry name" value="Cation_efflux_CTD_sf"/>
</dbReference>
<evidence type="ECO:0000313" key="12">
    <source>
        <dbReference type="EMBL" id="SFD16900.1"/>
    </source>
</evidence>
<feature type="transmembrane region" description="Helical" evidence="8">
    <location>
        <begin position="153"/>
        <end position="175"/>
    </location>
</feature>
<keyword evidence="6 8" id="KW-0472">Membrane</keyword>
<dbReference type="OrthoDB" id="9809646at2"/>
<dbReference type="PANTHER" id="PTHR43840">
    <property type="entry name" value="MITOCHONDRIAL METAL TRANSPORTER 1-RELATED"/>
    <property type="match status" value="1"/>
</dbReference>
<protein>
    <submittedName>
        <fullName evidence="12">Cation diffusion facilitator family transporter</fullName>
    </submittedName>
    <submittedName>
        <fullName evidence="11">Cobalt transporter</fullName>
    </submittedName>
</protein>
<dbReference type="InterPro" id="IPR027470">
    <property type="entry name" value="Cation_efflux_CTD"/>
</dbReference>
<dbReference type="Gene3D" id="1.20.1510.10">
    <property type="entry name" value="Cation efflux protein transmembrane domain"/>
    <property type="match status" value="1"/>
</dbReference>
<dbReference type="InterPro" id="IPR002524">
    <property type="entry name" value="Cation_efflux"/>
</dbReference>
<dbReference type="EMBL" id="FOMB01000025">
    <property type="protein sequence ID" value="SFD16900.1"/>
    <property type="molecule type" value="Genomic_DNA"/>
</dbReference>
<dbReference type="AlphaFoldDB" id="A0A0F5PW08"/>
<dbReference type="PANTHER" id="PTHR43840:SF15">
    <property type="entry name" value="MITOCHONDRIAL METAL TRANSPORTER 1-RELATED"/>
    <property type="match status" value="1"/>
</dbReference>
<organism evidence="12 14">
    <name type="scientific">Devosia psychrophila</name>
    <dbReference type="NCBI Taxonomy" id="728005"/>
    <lineage>
        <taxon>Bacteria</taxon>
        <taxon>Pseudomonadati</taxon>
        <taxon>Pseudomonadota</taxon>
        <taxon>Alphaproteobacteria</taxon>
        <taxon>Hyphomicrobiales</taxon>
        <taxon>Devosiaceae</taxon>
        <taxon>Devosia</taxon>
    </lineage>
</organism>
<evidence type="ECO:0000256" key="1">
    <source>
        <dbReference type="ARBA" id="ARBA00004141"/>
    </source>
</evidence>
<dbReference type="GO" id="GO:0008324">
    <property type="term" value="F:monoatomic cation transmembrane transporter activity"/>
    <property type="evidence" value="ECO:0007669"/>
    <property type="project" value="InterPro"/>
</dbReference>
<dbReference type="PATRIC" id="fig|728005.3.peg.456"/>
<evidence type="ECO:0000259" key="9">
    <source>
        <dbReference type="Pfam" id="PF01545"/>
    </source>
</evidence>
<proteinExistence type="inferred from homology"/>
<evidence type="ECO:0000313" key="14">
    <source>
        <dbReference type="Proteomes" id="UP000182258"/>
    </source>
</evidence>
<evidence type="ECO:0000256" key="7">
    <source>
        <dbReference type="SAM" id="MobiDB-lite"/>
    </source>
</evidence>
<feature type="transmembrane region" description="Helical" evidence="8">
    <location>
        <begin position="196"/>
        <end position="214"/>
    </location>
</feature>
<evidence type="ECO:0000256" key="5">
    <source>
        <dbReference type="ARBA" id="ARBA00022989"/>
    </source>
</evidence>
<feature type="region of interest" description="Disordered" evidence="7">
    <location>
        <begin position="335"/>
        <end position="379"/>
    </location>
</feature>
<dbReference type="SUPFAM" id="SSF160240">
    <property type="entry name" value="Cation efflux protein cytoplasmic domain-like"/>
    <property type="match status" value="1"/>
</dbReference>
<dbReference type="InterPro" id="IPR027469">
    <property type="entry name" value="Cation_efflux_TMD_sf"/>
</dbReference>
<evidence type="ECO:0000256" key="8">
    <source>
        <dbReference type="SAM" id="Phobius"/>
    </source>
</evidence>
<dbReference type="Gene3D" id="3.30.70.1350">
    <property type="entry name" value="Cation efflux protein, cytoplasmic domain"/>
    <property type="match status" value="1"/>
</dbReference>
<dbReference type="InterPro" id="IPR058533">
    <property type="entry name" value="Cation_efflux_TM"/>
</dbReference>
<comment type="similarity">
    <text evidence="2">Belongs to the cation diffusion facilitator (CDF) transporter (TC 2.A.4) family.</text>
</comment>
<evidence type="ECO:0000256" key="3">
    <source>
        <dbReference type="ARBA" id="ARBA00022448"/>
    </source>
</evidence>
<dbReference type="Pfam" id="PF16916">
    <property type="entry name" value="ZT_dimer"/>
    <property type="match status" value="1"/>
</dbReference>
<evidence type="ECO:0000313" key="11">
    <source>
        <dbReference type="EMBL" id="KKC32877.1"/>
    </source>
</evidence>
<feature type="transmembrane region" description="Helical" evidence="8">
    <location>
        <begin position="56"/>
        <end position="80"/>
    </location>
</feature>
<evidence type="ECO:0000313" key="13">
    <source>
        <dbReference type="Proteomes" id="UP000033519"/>
    </source>
</evidence>
<evidence type="ECO:0000256" key="4">
    <source>
        <dbReference type="ARBA" id="ARBA00022692"/>
    </source>
</evidence>
<dbReference type="GO" id="GO:0016020">
    <property type="term" value="C:membrane"/>
    <property type="evidence" value="ECO:0007669"/>
    <property type="project" value="UniProtKB-SubCell"/>
</dbReference>
<reference evidence="12 14" key="2">
    <citation type="submission" date="2016-10" db="EMBL/GenBank/DDBJ databases">
        <authorList>
            <person name="de Groot N.N."/>
        </authorList>
    </citation>
    <scope>NUCLEOTIDE SEQUENCE [LARGE SCALE GENOMIC DNA]</scope>
    <source>
        <strain evidence="12 14">CGMCC 1.10210</strain>
    </source>
</reference>
<dbReference type="EMBL" id="LAPV01000125">
    <property type="protein sequence ID" value="KKC32877.1"/>
    <property type="molecule type" value="Genomic_DNA"/>
</dbReference>
<reference evidence="11 13" key="1">
    <citation type="submission" date="2015-03" db="EMBL/GenBank/DDBJ databases">
        <authorList>
            <person name="Lepp D."/>
            <person name="Hassan Y.I."/>
            <person name="Li X.-Z."/>
            <person name="Zhou T."/>
        </authorList>
    </citation>
    <scope>NUCLEOTIDE SEQUENCE [LARGE SCALE GENOMIC DNA]</scope>
    <source>
        <strain evidence="11 13">Cr7-05</strain>
    </source>
</reference>
<dbReference type="SUPFAM" id="SSF161111">
    <property type="entry name" value="Cation efflux protein transmembrane domain-like"/>
    <property type="match status" value="1"/>
</dbReference>
<keyword evidence="5 8" id="KW-1133">Transmembrane helix</keyword>
<feature type="domain" description="Cation efflux protein cytoplasmic" evidence="10">
    <location>
        <begin position="250"/>
        <end position="324"/>
    </location>
</feature>
<feature type="transmembrane region" description="Helical" evidence="8">
    <location>
        <begin position="86"/>
        <end position="102"/>
    </location>
</feature>
<comment type="subcellular location">
    <subcellularLocation>
        <location evidence="1">Membrane</location>
        <topology evidence="1">Multi-pass membrane protein</topology>
    </subcellularLocation>
</comment>
<dbReference type="NCBIfam" id="TIGR01297">
    <property type="entry name" value="CDF"/>
    <property type="match status" value="1"/>
</dbReference>
<evidence type="ECO:0000256" key="2">
    <source>
        <dbReference type="ARBA" id="ARBA00008114"/>
    </source>
</evidence>
<dbReference type="FunFam" id="1.20.1510.10:FF:000006">
    <property type="entry name" value="Divalent cation efflux transporter"/>
    <property type="match status" value="1"/>
</dbReference>
<dbReference type="STRING" id="728005.SAMN04488059_12527"/>
<evidence type="ECO:0000256" key="6">
    <source>
        <dbReference type="ARBA" id="ARBA00023136"/>
    </source>
</evidence>
<evidence type="ECO:0000259" key="10">
    <source>
        <dbReference type="Pfam" id="PF16916"/>
    </source>
</evidence>